<evidence type="ECO:0000259" key="4">
    <source>
        <dbReference type="Pfam" id="PF03328"/>
    </source>
</evidence>
<comment type="similarity">
    <text evidence="1">Belongs to the HpcH/HpaI aldolase family.</text>
</comment>
<keyword evidence="2" id="KW-0479">Metal-binding</keyword>
<dbReference type="SUPFAM" id="SSF51621">
    <property type="entry name" value="Phosphoenolpyruvate/pyruvate domain"/>
    <property type="match status" value="1"/>
</dbReference>
<organism evidence="5 6">
    <name type="scientific">Aspergillus cavernicola</name>
    <dbReference type="NCBI Taxonomy" id="176166"/>
    <lineage>
        <taxon>Eukaryota</taxon>
        <taxon>Fungi</taxon>
        <taxon>Dikarya</taxon>
        <taxon>Ascomycota</taxon>
        <taxon>Pezizomycotina</taxon>
        <taxon>Eurotiomycetes</taxon>
        <taxon>Eurotiomycetidae</taxon>
        <taxon>Eurotiales</taxon>
        <taxon>Aspergillaceae</taxon>
        <taxon>Aspergillus</taxon>
        <taxon>Aspergillus subgen. Nidulantes</taxon>
    </lineage>
</organism>
<proteinExistence type="inferred from homology"/>
<accession>A0ABR4IMH9</accession>
<name>A0ABR4IMH9_9EURO</name>
<evidence type="ECO:0000256" key="1">
    <source>
        <dbReference type="ARBA" id="ARBA00005568"/>
    </source>
</evidence>
<evidence type="ECO:0000313" key="6">
    <source>
        <dbReference type="Proteomes" id="UP001610335"/>
    </source>
</evidence>
<protein>
    <submittedName>
        <fullName evidence="5">Pyruvate/Phosphoenolpyruvate kinase-like domain-containing protein</fullName>
    </submittedName>
</protein>
<dbReference type="InterPro" id="IPR005000">
    <property type="entry name" value="Aldolase/citrate-lyase_domain"/>
</dbReference>
<keyword evidence="3" id="KW-0456">Lyase</keyword>
<comment type="caution">
    <text evidence="5">The sequence shown here is derived from an EMBL/GenBank/DDBJ whole genome shotgun (WGS) entry which is preliminary data.</text>
</comment>
<evidence type="ECO:0000313" key="5">
    <source>
        <dbReference type="EMBL" id="KAL2828979.1"/>
    </source>
</evidence>
<gene>
    <name evidence="5" type="ORF">BDW59DRAFT_170742</name>
</gene>
<dbReference type="EMBL" id="JBFXLS010000018">
    <property type="protein sequence ID" value="KAL2828979.1"/>
    <property type="molecule type" value="Genomic_DNA"/>
</dbReference>
<keyword evidence="6" id="KW-1185">Reference proteome</keyword>
<dbReference type="Pfam" id="PF03328">
    <property type="entry name" value="HpcH_HpaI"/>
    <property type="match status" value="1"/>
</dbReference>
<dbReference type="PANTHER" id="PTHR30502:SF0">
    <property type="entry name" value="PHOSPHOENOLPYRUVATE CARBOXYLASE FAMILY PROTEIN"/>
    <property type="match status" value="1"/>
</dbReference>
<sequence length="295" mass="31785">MTDEDKAPTLLPDVKNALRFLGDLEALTRGASRSRLVLDKLLDTRQGPAIGQWLEFPGYQLAKTVSQLGEDWVLIVCEHGAIDDREMHLQIAALSSSSSSSSSSCSPIVRIPASEPWMMKRALDADTHGIMVPMCETPQQAASIVAECKYPPLGNRGAGARFAHNSFNQSPRFEARVAVDNCEAIAAVDGVDMLFVGPNDLASPMGYVAFDHGVVEELQGAIGRVLRAAKGEGKYAGHFAMGAEEARRRWVQRFDFVSCGTDIVGLSGWMGGMLGGGGGMKRLRELVEETTTTIT</sequence>
<dbReference type="InterPro" id="IPR040442">
    <property type="entry name" value="Pyrv_kinase-like_dom_sf"/>
</dbReference>
<dbReference type="InterPro" id="IPR015813">
    <property type="entry name" value="Pyrv/PenolPyrv_kinase-like_dom"/>
</dbReference>
<dbReference type="PANTHER" id="PTHR30502">
    <property type="entry name" value="2-KETO-3-DEOXY-L-RHAMNONATE ALDOLASE"/>
    <property type="match status" value="1"/>
</dbReference>
<evidence type="ECO:0000256" key="3">
    <source>
        <dbReference type="ARBA" id="ARBA00023239"/>
    </source>
</evidence>
<feature type="domain" description="HpcH/HpaI aldolase/citrate lyase" evidence="4">
    <location>
        <begin position="59"/>
        <end position="262"/>
    </location>
</feature>
<dbReference type="Gene3D" id="3.20.20.60">
    <property type="entry name" value="Phosphoenolpyruvate-binding domains"/>
    <property type="match status" value="1"/>
</dbReference>
<dbReference type="InterPro" id="IPR050251">
    <property type="entry name" value="HpcH-HpaI_aldolase"/>
</dbReference>
<reference evidence="5 6" key="1">
    <citation type="submission" date="2024-07" db="EMBL/GenBank/DDBJ databases">
        <title>Section-level genome sequencing and comparative genomics of Aspergillus sections Usti and Cavernicolus.</title>
        <authorList>
            <consortium name="Lawrence Berkeley National Laboratory"/>
            <person name="Nybo J.L."/>
            <person name="Vesth T.C."/>
            <person name="Theobald S."/>
            <person name="Frisvad J.C."/>
            <person name="Larsen T.O."/>
            <person name="Kjaerboelling I."/>
            <person name="Rothschild-Mancinelli K."/>
            <person name="Lyhne E.K."/>
            <person name="Kogle M.E."/>
            <person name="Barry K."/>
            <person name="Clum A."/>
            <person name="Na H."/>
            <person name="Ledsgaard L."/>
            <person name="Lin J."/>
            <person name="Lipzen A."/>
            <person name="Kuo A."/>
            <person name="Riley R."/>
            <person name="Mondo S."/>
            <person name="LaButti K."/>
            <person name="Haridas S."/>
            <person name="Pangalinan J."/>
            <person name="Salamov A.A."/>
            <person name="Simmons B.A."/>
            <person name="Magnuson J.K."/>
            <person name="Chen J."/>
            <person name="Drula E."/>
            <person name="Henrissat B."/>
            <person name="Wiebenga A."/>
            <person name="Lubbers R.J."/>
            <person name="Gomes A.C."/>
            <person name="Makela M.R."/>
            <person name="Stajich J."/>
            <person name="Grigoriev I.V."/>
            <person name="Mortensen U.H."/>
            <person name="De vries R.P."/>
            <person name="Baker S.E."/>
            <person name="Andersen M.R."/>
        </authorList>
    </citation>
    <scope>NUCLEOTIDE SEQUENCE [LARGE SCALE GENOMIC DNA]</scope>
    <source>
        <strain evidence="5 6">CBS 600.67</strain>
    </source>
</reference>
<evidence type="ECO:0000256" key="2">
    <source>
        <dbReference type="ARBA" id="ARBA00022723"/>
    </source>
</evidence>
<dbReference type="Proteomes" id="UP001610335">
    <property type="component" value="Unassembled WGS sequence"/>
</dbReference>